<keyword evidence="9" id="KW-1185">Reference proteome</keyword>
<organism evidence="8 9">
    <name type="scientific">Lactiplantibacillus fabifermentans DSM 21115</name>
    <dbReference type="NCBI Taxonomy" id="1413187"/>
    <lineage>
        <taxon>Bacteria</taxon>
        <taxon>Bacillati</taxon>
        <taxon>Bacillota</taxon>
        <taxon>Bacilli</taxon>
        <taxon>Lactobacillales</taxon>
        <taxon>Lactobacillaceae</taxon>
        <taxon>Lactiplantibacillus</taxon>
    </lineage>
</organism>
<evidence type="ECO:0000256" key="2">
    <source>
        <dbReference type="ARBA" id="ARBA00008488"/>
    </source>
</evidence>
<proteinExistence type="inferred from homology"/>
<dbReference type="AlphaFoldDB" id="A0A0R2NET2"/>
<feature type="transmembrane region" description="Helical" evidence="7">
    <location>
        <begin position="21"/>
        <end position="39"/>
    </location>
</feature>
<evidence type="ECO:0000256" key="1">
    <source>
        <dbReference type="ARBA" id="ARBA00004127"/>
    </source>
</evidence>
<dbReference type="Proteomes" id="UP000050920">
    <property type="component" value="Unassembled WGS sequence"/>
</dbReference>
<feature type="transmembrane region" description="Helical" evidence="7">
    <location>
        <begin position="141"/>
        <end position="159"/>
    </location>
</feature>
<evidence type="ECO:0000313" key="9">
    <source>
        <dbReference type="Proteomes" id="UP000050920"/>
    </source>
</evidence>
<feature type="transmembrane region" description="Helical" evidence="7">
    <location>
        <begin position="165"/>
        <end position="184"/>
    </location>
</feature>
<dbReference type="EMBL" id="AYGX02000179">
    <property type="protein sequence ID" value="KRO22115.1"/>
    <property type="molecule type" value="Genomic_DNA"/>
</dbReference>
<feature type="binding site" evidence="6">
    <location>
        <position position="197"/>
    </location>
    <ligand>
        <name>Zn(2+)</name>
        <dbReference type="ChEBI" id="CHEBI:29105"/>
    </ligand>
</feature>
<comment type="caution">
    <text evidence="8">The sequence shown here is derived from an EMBL/GenBank/DDBJ whole genome shotgun (WGS) entry which is preliminary data.</text>
</comment>
<dbReference type="InterPro" id="IPR005744">
    <property type="entry name" value="Hy-lIII"/>
</dbReference>
<comment type="similarity">
    <text evidence="2">Belongs to the UPF0073 (Hly-III) family.</text>
</comment>
<evidence type="ECO:0000256" key="4">
    <source>
        <dbReference type="ARBA" id="ARBA00022989"/>
    </source>
</evidence>
<gene>
    <name evidence="8" type="ORF">DY78_GL002316</name>
</gene>
<feature type="transmembrane region" description="Helical" evidence="7">
    <location>
        <begin position="51"/>
        <end position="76"/>
    </location>
</feature>
<keyword evidence="3 7" id="KW-0812">Transmembrane</keyword>
<evidence type="ECO:0000256" key="3">
    <source>
        <dbReference type="ARBA" id="ARBA00022692"/>
    </source>
</evidence>
<reference evidence="8 9" key="1">
    <citation type="journal article" date="2015" name="Genome Announc.">
        <title>Expanding the biotechnology potential of lactobacilli through comparative genomics of 213 strains and associated genera.</title>
        <authorList>
            <person name="Sun Z."/>
            <person name="Harris H.M."/>
            <person name="McCann A."/>
            <person name="Guo C."/>
            <person name="Argimon S."/>
            <person name="Zhang W."/>
            <person name="Yang X."/>
            <person name="Jeffery I.B."/>
            <person name="Cooney J.C."/>
            <person name="Kagawa T.F."/>
            <person name="Liu W."/>
            <person name="Song Y."/>
            <person name="Salvetti E."/>
            <person name="Wrobel A."/>
            <person name="Rasinkangas P."/>
            <person name="Parkhill J."/>
            <person name="Rea M.C."/>
            <person name="O'Sullivan O."/>
            <person name="Ritari J."/>
            <person name="Douillard F.P."/>
            <person name="Paul Ross R."/>
            <person name="Yang R."/>
            <person name="Briner A.E."/>
            <person name="Felis G.E."/>
            <person name="de Vos W.M."/>
            <person name="Barrangou R."/>
            <person name="Klaenhammer T.R."/>
            <person name="Caufield P.W."/>
            <person name="Cui Y."/>
            <person name="Zhang H."/>
            <person name="O'Toole P.W."/>
        </authorList>
    </citation>
    <scope>NUCLEOTIDE SEQUENCE [LARGE SCALE GENOMIC DNA]</scope>
    <source>
        <strain evidence="8 9">DSM 21115</strain>
    </source>
</reference>
<evidence type="ECO:0000313" key="8">
    <source>
        <dbReference type="EMBL" id="KRO22115.1"/>
    </source>
</evidence>
<comment type="subcellular location">
    <subcellularLocation>
        <location evidence="1">Endomembrane system</location>
        <topology evidence="1">Multi-pass membrane protein</topology>
    </subcellularLocation>
</comment>
<feature type="transmembrane region" description="Helical" evidence="7">
    <location>
        <begin position="191"/>
        <end position="214"/>
    </location>
</feature>
<keyword evidence="6" id="KW-0479">Metal-binding</keyword>
<evidence type="ECO:0000256" key="5">
    <source>
        <dbReference type="ARBA" id="ARBA00023136"/>
    </source>
</evidence>
<evidence type="ECO:0000256" key="7">
    <source>
        <dbReference type="SAM" id="Phobius"/>
    </source>
</evidence>
<keyword evidence="4 7" id="KW-1133">Transmembrane helix</keyword>
<keyword evidence="5 7" id="KW-0472">Membrane</keyword>
<accession>A0A0R2NET2</accession>
<protein>
    <submittedName>
        <fullName evidence="8">Hemolysin III</fullName>
    </submittedName>
</protein>
<feature type="binding site" evidence="6">
    <location>
        <position position="71"/>
    </location>
    <ligand>
        <name>Zn(2+)</name>
        <dbReference type="ChEBI" id="CHEBI:29105"/>
    </ligand>
</feature>
<sequence length="215" mass="24262">MINMPTTSRRYQITNEVLNSVTHGIGLALSIAGFVFLMIKAYEDGQGLEWAAFIIYGVSLFVLYTCSMLFHGLYFTRAREVFRILDHSGVYVLIAGTYTPYSLLAIKGWLGWTILITIWVLAIAGIVVNAVWPGKLRKIETVIYVLMGWMCLAGGKQLWTNLGVTGFWLLVAGGVAFTLGALLYSFPRIKYLHVIWHIFVMIGTALMYFSIYFYI</sequence>
<dbReference type="GO" id="GO:0046872">
    <property type="term" value="F:metal ion binding"/>
    <property type="evidence" value="ECO:0007669"/>
    <property type="project" value="UniProtKB-KW"/>
</dbReference>
<name>A0A0R2NET2_9LACO</name>
<dbReference type="PANTHER" id="PTHR20855:SF129">
    <property type="entry name" value="HEMOLYSIN-3 HOMOLOG"/>
    <property type="match status" value="1"/>
</dbReference>
<evidence type="ECO:0000256" key="6">
    <source>
        <dbReference type="PIRSR" id="PIRSR604254-1"/>
    </source>
</evidence>
<dbReference type="Pfam" id="PF03006">
    <property type="entry name" value="HlyIII"/>
    <property type="match status" value="1"/>
</dbReference>
<keyword evidence="6" id="KW-0862">Zinc</keyword>
<feature type="transmembrane region" description="Helical" evidence="7">
    <location>
        <begin position="112"/>
        <end position="132"/>
    </location>
</feature>
<dbReference type="NCBIfam" id="TIGR01065">
    <property type="entry name" value="hlyIII"/>
    <property type="match status" value="1"/>
</dbReference>
<dbReference type="InterPro" id="IPR004254">
    <property type="entry name" value="AdipoR/HlyIII-related"/>
</dbReference>
<dbReference type="GO" id="GO:0012505">
    <property type="term" value="C:endomembrane system"/>
    <property type="evidence" value="ECO:0007669"/>
    <property type="project" value="UniProtKB-SubCell"/>
</dbReference>
<dbReference type="PANTHER" id="PTHR20855">
    <property type="entry name" value="ADIPOR/PROGESTIN RECEPTOR-RELATED"/>
    <property type="match status" value="1"/>
</dbReference>
<feature type="binding site" evidence="6">
    <location>
        <position position="193"/>
    </location>
    <ligand>
        <name>Zn(2+)</name>
        <dbReference type="ChEBI" id="CHEBI:29105"/>
    </ligand>
</feature>
<feature type="transmembrane region" description="Helical" evidence="7">
    <location>
        <begin position="88"/>
        <end position="106"/>
    </location>
</feature>
<dbReference type="GO" id="GO:0140911">
    <property type="term" value="F:pore-forming activity"/>
    <property type="evidence" value="ECO:0007669"/>
    <property type="project" value="InterPro"/>
</dbReference>
<dbReference type="GO" id="GO:0016020">
    <property type="term" value="C:membrane"/>
    <property type="evidence" value="ECO:0007669"/>
    <property type="project" value="InterPro"/>
</dbReference>